<evidence type="ECO:0000313" key="11">
    <source>
        <dbReference type="Proteomes" id="UP000449906"/>
    </source>
</evidence>
<dbReference type="InterPro" id="IPR013325">
    <property type="entry name" value="RNA_pol_sigma_r2"/>
</dbReference>
<dbReference type="CDD" id="cd06171">
    <property type="entry name" value="Sigma70_r4"/>
    <property type="match status" value="1"/>
</dbReference>
<gene>
    <name evidence="9" type="ORF">F9L07_10265</name>
    <name evidence="8" type="ORF">KR76_22450</name>
</gene>
<dbReference type="GO" id="GO:0006352">
    <property type="term" value="P:DNA-templated transcription initiation"/>
    <property type="evidence" value="ECO:0007669"/>
    <property type="project" value="InterPro"/>
</dbReference>
<dbReference type="PANTHER" id="PTHR43133:SF52">
    <property type="entry name" value="ECF RNA POLYMERASE SIGMA FACTOR SIGL"/>
    <property type="match status" value="1"/>
</dbReference>
<protein>
    <submittedName>
        <fullName evidence="8">RNA polymerase sigma-70 factor, ECF subfamily</fullName>
    </submittedName>
    <submittedName>
        <fullName evidence="9">Sigma-70 family RNA polymerase sigma factor</fullName>
    </submittedName>
</protein>
<keyword evidence="2" id="KW-0805">Transcription regulation</keyword>
<keyword evidence="4" id="KW-0238">DNA-binding</keyword>
<dbReference type="eggNOG" id="COG1595">
    <property type="taxonomic scope" value="Bacteria"/>
</dbReference>
<dbReference type="EMBL" id="WBVM01000001">
    <property type="protein sequence ID" value="KAB2812182.1"/>
    <property type="molecule type" value="Genomic_DNA"/>
</dbReference>
<evidence type="ECO:0000313" key="9">
    <source>
        <dbReference type="EMBL" id="KAB2812182.1"/>
    </source>
</evidence>
<evidence type="ECO:0000256" key="2">
    <source>
        <dbReference type="ARBA" id="ARBA00023015"/>
    </source>
</evidence>
<dbReference type="Pfam" id="PF04542">
    <property type="entry name" value="Sigma70_r2"/>
    <property type="match status" value="1"/>
</dbReference>
<dbReference type="Proteomes" id="UP000030300">
    <property type="component" value="Chromosome"/>
</dbReference>
<name>A0A0A1DQF8_NOCSI</name>
<evidence type="ECO:0000313" key="10">
    <source>
        <dbReference type="Proteomes" id="UP000030300"/>
    </source>
</evidence>
<keyword evidence="10" id="KW-1185">Reference proteome</keyword>
<evidence type="ECO:0000259" key="7">
    <source>
        <dbReference type="Pfam" id="PF04545"/>
    </source>
</evidence>
<dbReference type="SUPFAM" id="SSF88946">
    <property type="entry name" value="Sigma2 domain of RNA polymerase sigma factors"/>
    <property type="match status" value="1"/>
</dbReference>
<dbReference type="SUPFAM" id="SSF88659">
    <property type="entry name" value="Sigma3 and sigma4 domains of RNA polymerase sigma factors"/>
    <property type="match status" value="1"/>
</dbReference>
<feature type="domain" description="RNA polymerase sigma-70 region 2" evidence="6">
    <location>
        <begin position="11"/>
        <end position="77"/>
    </location>
</feature>
<proteinExistence type="inferred from homology"/>
<dbReference type="InterPro" id="IPR036388">
    <property type="entry name" value="WH-like_DNA-bd_sf"/>
</dbReference>
<dbReference type="InterPro" id="IPR013324">
    <property type="entry name" value="RNA_pol_sigma_r3/r4-like"/>
</dbReference>
<keyword evidence="3" id="KW-0731">Sigma factor</keyword>
<dbReference type="InterPro" id="IPR039425">
    <property type="entry name" value="RNA_pol_sigma-70-like"/>
</dbReference>
<dbReference type="AlphaFoldDB" id="A0A0A1DQF8"/>
<dbReference type="Gene3D" id="1.10.1740.10">
    <property type="match status" value="1"/>
</dbReference>
<evidence type="ECO:0000256" key="3">
    <source>
        <dbReference type="ARBA" id="ARBA00023082"/>
    </source>
</evidence>
<dbReference type="Pfam" id="PF04545">
    <property type="entry name" value="Sigma70_r4"/>
    <property type="match status" value="1"/>
</dbReference>
<dbReference type="HOGENOM" id="CLU_047691_9_4_11"/>
<dbReference type="Gene3D" id="1.10.10.10">
    <property type="entry name" value="Winged helix-like DNA-binding domain superfamily/Winged helix DNA-binding domain"/>
    <property type="match status" value="1"/>
</dbReference>
<keyword evidence="5" id="KW-0804">Transcription</keyword>
<dbReference type="NCBIfam" id="NF007227">
    <property type="entry name" value="PRK09645.1"/>
    <property type="match status" value="1"/>
</dbReference>
<dbReference type="InterPro" id="IPR007627">
    <property type="entry name" value="RNA_pol_sigma70_r2"/>
</dbReference>
<dbReference type="STRING" id="2045.KR76_22450"/>
<comment type="similarity">
    <text evidence="1">Belongs to the sigma-70 factor family. ECF subfamily.</text>
</comment>
<evidence type="ECO:0000259" key="6">
    <source>
        <dbReference type="Pfam" id="PF04542"/>
    </source>
</evidence>
<evidence type="ECO:0000256" key="1">
    <source>
        <dbReference type="ARBA" id="ARBA00010641"/>
    </source>
</evidence>
<dbReference type="Proteomes" id="UP000449906">
    <property type="component" value="Unassembled WGS sequence"/>
</dbReference>
<accession>A0A0A1DQF8</accession>
<dbReference type="GO" id="GO:0003677">
    <property type="term" value="F:DNA binding"/>
    <property type="evidence" value="ECO:0007669"/>
    <property type="project" value="UniProtKB-KW"/>
</dbReference>
<evidence type="ECO:0000313" key="8">
    <source>
        <dbReference type="EMBL" id="AIY18847.1"/>
    </source>
</evidence>
<dbReference type="EMBL" id="CP009896">
    <property type="protein sequence ID" value="AIY18847.1"/>
    <property type="molecule type" value="Genomic_DNA"/>
</dbReference>
<dbReference type="InterPro" id="IPR014284">
    <property type="entry name" value="RNA_pol_sigma-70_dom"/>
</dbReference>
<sequence>MPGDPDLIQALHREHAAALERYVVRLVGDPQRAADVVQETLLRAWLHDVREDDRGSVRAWLYTVARHLVVDEARSSRARHETVAAEPPETAATVEPDRVDALFDALLVGDALATLSAEHRAVVVRAYYLRLSVAEIAAALDIPPGTVKSRLHYGLRALRLALQERGVTR</sequence>
<reference evidence="8 10" key="1">
    <citation type="journal article" date="2015" name="Genome Announc.">
        <title>Complete Genome Sequence of Steroid-Transforming Nocardioides simplex VKM Ac-2033D.</title>
        <authorList>
            <person name="Shtratnikova V.Y."/>
            <person name="Schelkunov M.I."/>
            <person name="Pekov Y.A."/>
            <person name="Fokina V.V."/>
            <person name="Logacheva M.D."/>
            <person name="Sokolov S.L."/>
            <person name="Bragin E.Y."/>
            <person name="Ashapkin V.V."/>
            <person name="Donova M.V."/>
        </authorList>
    </citation>
    <scope>NUCLEOTIDE SEQUENCE [LARGE SCALE GENOMIC DNA]</scope>
    <source>
        <strain evidence="8 10">VKM Ac-2033D</strain>
    </source>
</reference>
<reference evidence="9 11" key="2">
    <citation type="submission" date="2019-09" db="EMBL/GenBank/DDBJ databases">
        <title>Pimelobacter sp. isolated from Paulinella.</title>
        <authorList>
            <person name="Jeong S.E."/>
        </authorList>
    </citation>
    <scope>NUCLEOTIDE SEQUENCE [LARGE SCALE GENOMIC DNA]</scope>
    <source>
        <strain evidence="9 11">Pch-N</strain>
    </source>
</reference>
<evidence type="ECO:0000256" key="4">
    <source>
        <dbReference type="ARBA" id="ARBA00023125"/>
    </source>
</evidence>
<feature type="domain" description="RNA polymerase sigma-70 region 4" evidence="7">
    <location>
        <begin position="111"/>
        <end position="159"/>
    </location>
</feature>
<dbReference type="GO" id="GO:0016987">
    <property type="term" value="F:sigma factor activity"/>
    <property type="evidence" value="ECO:0007669"/>
    <property type="project" value="UniProtKB-KW"/>
</dbReference>
<dbReference type="InterPro" id="IPR007630">
    <property type="entry name" value="RNA_pol_sigma70_r4"/>
</dbReference>
<organism evidence="8 10">
    <name type="scientific">Nocardioides simplex</name>
    <name type="common">Arthrobacter simplex</name>
    <dbReference type="NCBI Taxonomy" id="2045"/>
    <lineage>
        <taxon>Bacteria</taxon>
        <taxon>Bacillati</taxon>
        <taxon>Actinomycetota</taxon>
        <taxon>Actinomycetes</taxon>
        <taxon>Propionibacteriales</taxon>
        <taxon>Nocardioidaceae</taxon>
        <taxon>Pimelobacter</taxon>
    </lineage>
</organism>
<dbReference type="KEGG" id="psim:KR76_22450"/>
<dbReference type="NCBIfam" id="TIGR02937">
    <property type="entry name" value="sigma70-ECF"/>
    <property type="match status" value="1"/>
</dbReference>
<dbReference type="PANTHER" id="PTHR43133">
    <property type="entry name" value="RNA POLYMERASE ECF-TYPE SIGMA FACTO"/>
    <property type="match status" value="1"/>
</dbReference>
<evidence type="ECO:0000256" key="5">
    <source>
        <dbReference type="ARBA" id="ARBA00023163"/>
    </source>
</evidence>
<dbReference type="OrthoDB" id="9811152at2"/>
<dbReference type="RefSeq" id="WP_038681491.1">
    <property type="nucleotide sequence ID" value="NZ_BJMC01000013.1"/>
</dbReference>
<dbReference type="GeneID" id="96611543"/>